<dbReference type="NCBIfam" id="NF006045">
    <property type="entry name" value="PRK08190.1"/>
    <property type="match status" value="1"/>
</dbReference>
<proteinExistence type="predicted"/>
<keyword evidence="1" id="KW-0456">Lyase</keyword>
<dbReference type="EMBL" id="JANUCT010000004">
    <property type="protein sequence ID" value="MCS3902720.1"/>
    <property type="molecule type" value="Genomic_DNA"/>
</dbReference>
<feature type="domain" description="Phosphate acetyl/butaryl transferase" evidence="2">
    <location>
        <begin position="242"/>
        <end position="345"/>
    </location>
</feature>
<dbReference type="AlphaFoldDB" id="A0AAE3HIZ6"/>
<dbReference type="InterPro" id="IPR029069">
    <property type="entry name" value="HotDog_dom_sf"/>
</dbReference>
<name>A0AAE3HIZ6_9GAMM</name>
<comment type="caution">
    <text evidence="4">The sequence shown here is derived from an EMBL/GenBank/DDBJ whole genome shotgun (WGS) entry which is preliminary data.</text>
</comment>
<protein>
    <submittedName>
        <fullName evidence="4">Acyl dehydratase</fullName>
    </submittedName>
</protein>
<evidence type="ECO:0000313" key="4">
    <source>
        <dbReference type="EMBL" id="MCS3902720.1"/>
    </source>
</evidence>
<dbReference type="GO" id="GO:0016746">
    <property type="term" value="F:acyltransferase activity"/>
    <property type="evidence" value="ECO:0007669"/>
    <property type="project" value="InterPro"/>
</dbReference>
<dbReference type="InterPro" id="IPR002539">
    <property type="entry name" value="MaoC-like_dom"/>
</dbReference>
<dbReference type="PANTHER" id="PTHR43437:SF3">
    <property type="entry name" value="HYDROXYACYL-THIOESTER DEHYDRATASE TYPE 2, MITOCHONDRIAL"/>
    <property type="match status" value="1"/>
</dbReference>
<dbReference type="FunFam" id="3.10.129.10:FF:000042">
    <property type="entry name" value="MaoC domain protein dehydratase"/>
    <property type="match status" value="1"/>
</dbReference>
<dbReference type="SUPFAM" id="SSF54637">
    <property type="entry name" value="Thioesterase/thiol ester dehydrase-isomerase"/>
    <property type="match status" value="1"/>
</dbReference>
<feature type="domain" description="MaoC-like" evidence="3">
    <location>
        <begin position="22"/>
        <end position="120"/>
    </location>
</feature>
<dbReference type="Proteomes" id="UP001204445">
    <property type="component" value="Unassembled WGS sequence"/>
</dbReference>
<dbReference type="InterPro" id="IPR002505">
    <property type="entry name" value="PTA_PTB"/>
</dbReference>
<gene>
    <name evidence="4" type="ORF">J2T55_000724</name>
</gene>
<organism evidence="4 5">
    <name type="scientific">Methylohalomonas lacus</name>
    <dbReference type="NCBI Taxonomy" id="398773"/>
    <lineage>
        <taxon>Bacteria</taxon>
        <taxon>Pseudomonadati</taxon>
        <taxon>Pseudomonadota</taxon>
        <taxon>Gammaproteobacteria</taxon>
        <taxon>Methylohalomonadales</taxon>
        <taxon>Methylohalomonadaceae</taxon>
        <taxon>Methylohalomonas</taxon>
    </lineage>
</organism>
<evidence type="ECO:0000256" key="1">
    <source>
        <dbReference type="ARBA" id="ARBA00023239"/>
    </source>
</evidence>
<reference evidence="4" key="1">
    <citation type="submission" date="2022-08" db="EMBL/GenBank/DDBJ databases">
        <title>Genomic Encyclopedia of Type Strains, Phase III (KMG-III): the genomes of soil and plant-associated and newly described type strains.</title>
        <authorList>
            <person name="Whitman W."/>
        </authorList>
    </citation>
    <scope>NUCLEOTIDE SEQUENCE</scope>
    <source>
        <strain evidence="4">HMT 1</strain>
    </source>
</reference>
<dbReference type="Pfam" id="PF01515">
    <property type="entry name" value="PTA_PTB"/>
    <property type="match status" value="1"/>
</dbReference>
<dbReference type="InterPro" id="IPR050965">
    <property type="entry name" value="UPF0336/Enoyl-CoA_hydratase"/>
</dbReference>
<dbReference type="Gene3D" id="3.40.718.10">
    <property type="entry name" value="Isopropylmalate Dehydrogenase"/>
    <property type="match status" value="1"/>
</dbReference>
<dbReference type="SUPFAM" id="SSF53659">
    <property type="entry name" value="Isocitrate/Isopropylmalate dehydrogenase-like"/>
    <property type="match status" value="1"/>
</dbReference>
<evidence type="ECO:0000313" key="5">
    <source>
        <dbReference type="Proteomes" id="UP001204445"/>
    </source>
</evidence>
<keyword evidence="5" id="KW-1185">Reference proteome</keyword>
<dbReference type="GO" id="GO:0006633">
    <property type="term" value="P:fatty acid biosynthetic process"/>
    <property type="evidence" value="ECO:0007669"/>
    <property type="project" value="TreeGrafter"/>
</dbReference>
<evidence type="ECO:0000259" key="3">
    <source>
        <dbReference type="Pfam" id="PF01575"/>
    </source>
</evidence>
<dbReference type="Pfam" id="PF01575">
    <property type="entry name" value="MaoC_dehydratas"/>
    <property type="match status" value="1"/>
</dbReference>
<accession>A0AAE3HIZ6</accession>
<evidence type="ECO:0000259" key="2">
    <source>
        <dbReference type="Pfam" id="PF01515"/>
    </source>
</evidence>
<sequence length="351" mass="38636">MPNSRPVIANQVFDEIEIGASASIERRLTQRDIQLFAVMSGDVNPAHLDADYAKSSHFHEIIAHGLWGGSLISTVLGTILPGPGTIYLGQSLKFRRPVHLGDLLTVSVTAREKRAERNIVVFDCCCINQNGETVIEGEAEVIAPTDKIERPRPDLPEIRLSERGRLKELFEAAEPLDPLATAVVHPCSEYALRGAVESAQAGLIRPHLVGPADRIRRLADELELDISDYPLVDVEHSHSAAEKAVHMGRASEVDALMKGSLDTNELLRAVIHKERGIRSERRISHVYAFDVPTYPRPVLVTDAAINIAPMLDEMRDIVQNAIDLAHALEIERPKVALLSAVEKSTRISARP</sequence>
<dbReference type="PANTHER" id="PTHR43437">
    <property type="entry name" value="HYDROXYACYL-THIOESTER DEHYDRATASE TYPE 2, MITOCHONDRIAL-RELATED"/>
    <property type="match status" value="1"/>
</dbReference>
<dbReference type="Gene3D" id="3.10.129.10">
    <property type="entry name" value="Hotdog Thioesterase"/>
    <property type="match status" value="1"/>
</dbReference>
<dbReference type="CDD" id="cd03449">
    <property type="entry name" value="R_hydratase"/>
    <property type="match status" value="1"/>
</dbReference>
<dbReference type="GO" id="GO:0019171">
    <property type="term" value="F:(3R)-hydroxyacyl-[acyl-carrier-protein] dehydratase activity"/>
    <property type="evidence" value="ECO:0007669"/>
    <property type="project" value="TreeGrafter"/>
</dbReference>